<dbReference type="PROSITE" id="PS50090">
    <property type="entry name" value="MYB_LIKE"/>
    <property type="match status" value="1"/>
</dbReference>
<dbReference type="GO" id="GO:0000981">
    <property type="term" value="F:DNA-binding transcription factor activity, RNA polymerase II-specific"/>
    <property type="evidence" value="ECO:0007669"/>
    <property type="project" value="TreeGrafter"/>
</dbReference>
<feature type="region of interest" description="Disordered" evidence="1">
    <location>
        <begin position="721"/>
        <end position="761"/>
    </location>
</feature>
<dbReference type="GO" id="GO:0000978">
    <property type="term" value="F:RNA polymerase II cis-regulatory region sequence-specific DNA binding"/>
    <property type="evidence" value="ECO:0007669"/>
    <property type="project" value="TreeGrafter"/>
</dbReference>
<protein>
    <submittedName>
        <fullName evidence="4">Uncharacterized protein</fullName>
    </submittedName>
</protein>
<feature type="compositionally biased region" description="Low complexity" evidence="1">
    <location>
        <begin position="721"/>
        <end position="735"/>
    </location>
</feature>
<feature type="region of interest" description="Disordered" evidence="1">
    <location>
        <begin position="387"/>
        <end position="462"/>
    </location>
</feature>
<feature type="region of interest" description="Disordered" evidence="1">
    <location>
        <begin position="141"/>
        <end position="186"/>
    </location>
</feature>
<name>A0A388LBD0_CHABU</name>
<feature type="compositionally biased region" description="Low complexity" evidence="1">
    <location>
        <begin position="343"/>
        <end position="357"/>
    </location>
</feature>
<sequence length="937" mass="101873">MIGRVRSGSERMVRRRRSAATWKGDPLQWQGQGAFGRQWAEHGTYKIGYLWNELTNSWRQWAEHGTYKIGYLWNELTNSWKSDEEMAHILPYQEDNRLRELVNTYGPRNWYVVETTSAKIMAMMMVMMMIVMMLNDDDDDNDDGHFDNDDDDDDHNGNDDDGDEHDMRKTQRENTSHANGRAPHGVGWHVLNQLTSEWLTQKSKLNPAVKKEPFSEEEDRLIIESHKKHGNKWAAIAKEFSGRTDNAIKNHWNSTLLRKYPELSQRSSSALSSTTQDTCHQLAAADTDGDSTAGTDEEPPGSSSLSPSPPSKRQQPPRWEDDGKLQKRIRAPMPFCSSPVGCLPRTPTTPSGPLSPLVGSPLSQLDLVLQSNELSRRVRGLASRVYPLQGAAGPPHPQPPPPPLPIPTVSSGKRHKQDLESGGFLSQGESPSTTTASSPPSPLMMMRSLDPGPTLSLCTGNDMDLGATSSHMTDFSLSTRLNPLERGHVPSFSKSPTSIRTSATPSGTGLEGGECGRGAGLARPHRSLPLDLLDPGEEQRRTTASSTSGRRDRDRGGKSYLEPVVGLGLGLALGATAGSEDDEMEARPSSGGCIKGLCHQDGIHSRTGAHVSGTVRPQAVRCTPQSATLASAILQILPGLTQLEMASSGGACGASSSTSVSSAEQAAVAAAAALPQEVKEKVVAECIMFTHAMAQMSMRWHKQKQEEELHQNQPQQHLCPYQDHQQAQPQQQKQPLDGVSQHVEESQSISNHDHYEEEWHHQACPIQSQSQSQKHLHLLDCRPHHSHHMQDHHHHNQNHGYSSQDLVVVPDWSTNNQEASDISPASAALGRLSTVTSPASGSASAPSLAMMTDQEDGGHRGCWNGNMTAGGVGVVATPEAAAGGPGLLRRTRLTAFSNFSPRSNASITTANVAAGGEESSRMLNLDSLADGLNQRSP</sequence>
<dbReference type="InterPro" id="IPR009057">
    <property type="entry name" value="Homeodomain-like_sf"/>
</dbReference>
<organism evidence="4 5">
    <name type="scientific">Chara braunii</name>
    <name type="common">Braun's stonewort</name>
    <dbReference type="NCBI Taxonomy" id="69332"/>
    <lineage>
        <taxon>Eukaryota</taxon>
        <taxon>Viridiplantae</taxon>
        <taxon>Streptophyta</taxon>
        <taxon>Charophyceae</taxon>
        <taxon>Charales</taxon>
        <taxon>Characeae</taxon>
        <taxon>Chara</taxon>
    </lineage>
</organism>
<evidence type="ECO:0000313" key="4">
    <source>
        <dbReference type="EMBL" id="GBG79596.1"/>
    </source>
</evidence>
<dbReference type="Gene3D" id="1.10.10.60">
    <property type="entry name" value="Homeodomain-like"/>
    <property type="match status" value="1"/>
</dbReference>
<dbReference type="OrthoDB" id="2143914at2759"/>
<dbReference type="PANTHER" id="PTHR45614">
    <property type="entry name" value="MYB PROTEIN-RELATED"/>
    <property type="match status" value="1"/>
</dbReference>
<dbReference type="PROSITE" id="PS51294">
    <property type="entry name" value="HTH_MYB"/>
    <property type="match status" value="1"/>
</dbReference>
<dbReference type="Proteomes" id="UP000265515">
    <property type="component" value="Unassembled WGS sequence"/>
</dbReference>
<dbReference type="Gramene" id="GBG79596">
    <property type="protein sequence ID" value="GBG79596"/>
    <property type="gene ID" value="CBR_g29744"/>
</dbReference>
<dbReference type="InterPro" id="IPR017930">
    <property type="entry name" value="Myb_dom"/>
</dbReference>
<feature type="compositionally biased region" description="Pro residues" evidence="1">
    <location>
        <begin position="394"/>
        <end position="406"/>
    </location>
</feature>
<dbReference type="EMBL" id="BFEA01000323">
    <property type="protein sequence ID" value="GBG79596.1"/>
    <property type="molecule type" value="Genomic_DNA"/>
</dbReference>
<dbReference type="STRING" id="69332.A0A388LBD0"/>
<reference evidence="4 5" key="1">
    <citation type="journal article" date="2018" name="Cell">
        <title>The Chara Genome: Secondary Complexity and Implications for Plant Terrestrialization.</title>
        <authorList>
            <person name="Nishiyama T."/>
            <person name="Sakayama H."/>
            <person name="Vries J.D."/>
            <person name="Buschmann H."/>
            <person name="Saint-Marcoux D."/>
            <person name="Ullrich K.K."/>
            <person name="Haas F.B."/>
            <person name="Vanderstraeten L."/>
            <person name="Becker D."/>
            <person name="Lang D."/>
            <person name="Vosolsobe S."/>
            <person name="Rombauts S."/>
            <person name="Wilhelmsson P.K.I."/>
            <person name="Janitza P."/>
            <person name="Kern R."/>
            <person name="Heyl A."/>
            <person name="Rumpler F."/>
            <person name="Villalobos L.I.A.C."/>
            <person name="Clay J.M."/>
            <person name="Skokan R."/>
            <person name="Toyoda A."/>
            <person name="Suzuki Y."/>
            <person name="Kagoshima H."/>
            <person name="Schijlen E."/>
            <person name="Tajeshwar N."/>
            <person name="Catarino B."/>
            <person name="Hetherington A.J."/>
            <person name="Saltykova A."/>
            <person name="Bonnot C."/>
            <person name="Breuninger H."/>
            <person name="Symeonidi A."/>
            <person name="Radhakrishnan G.V."/>
            <person name="Van Nieuwerburgh F."/>
            <person name="Deforce D."/>
            <person name="Chang C."/>
            <person name="Karol K.G."/>
            <person name="Hedrich R."/>
            <person name="Ulvskov P."/>
            <person name="Glockner G."/>
            <person name="Delwiche C.F."/>
            <person name="Petrasek J."/>
            <person name="Van de Peer Y."/>
            <person name="Friml J."/>
            <person name="Beilby M."/>
            <person name="Dolan L."/>
            <person name="Kohara Y."/>
            <person name="Sugano S."/>
            <person name="Fujiyama A."/>
            <person name="Delaux P.-M."/>
            <person name="Quint M."/>
            <person name="TheiBen G."/>
            <person name="Hagemann M."/>
            <person name="Harholt J."/>
            <person name="Dunand C."/>
            <person name="Zachgo S."/>
            <person name="Langdale J."/>
            <person name="Maumus F."/>
            <person name="Straeten D.V.D."/>
            <person name="Gould S.B."/>
            <person name="Rensing S.A."/>
        </authorList>
    </citation>
    <scope>NUCLEOTIDE SEQUENCE [LARGE SCALE GENOMIC DNA]</scope>
    <source>
        <strain evidence="4 5">S276</strain>
    </source>
</reference>
<dbReference type="Pfam" id="PF00249">
    <property type="entry name" value="Myb_DNA-binding"/>
    <property type="match status" value="1"/>
</dbReference>
<dbReference type="InterPro" id="IPR001005">
    <property type="entry name" value="SANT/Myb"/>
</dbReference>
<dbReference type="CDD" id="cd00167">
    <property type="entry name" value="SANT"/>
    <property type="match status" value="1"/>
</dbReference>
<evidence type="ECO:0000259" key="3">
    <source>
        <dbReference type="PROSITE" id="PS51294"/>
    </source>
</evidence>
<feature type="region of interest" description="Disordered" evidence="1">
    <location>
        <begin position="481"/>
        <end position="561"/>
    </location>
</feature>
<accession>A0A388LBD0</accession>
<comment type="caution">
    <text evidence="4">The sequence shown here is derived from an EMBL/GenBank/DDBJ whole genome shotgun (WGS) entry which is preliminary data.</text>
</comment>
<feature type="compositionally biased region" description="Basic and acidic residues" evidence="1">
    <location>
        <begin position="751"/>
        <end position="761"/>
    </location>
</feature>
<dbReference type="SUPFAM" id="SSF46689">
    <property type="entry name" value="Homeodomain-like"/>
    <property type="match status" value="1"/>
</dbReference>
<gene>
    <name evidence="4" type="ORF">CBR_g29744</name>
</gene>
<dbReference type="AlphaFoldDB" id="A0A388LBD0"/>
<evidence type="ECO:0000313" key="5">
    <source>
        <dbReference type="Proteomes" id="UP000265515"/>
    </source>
</evidence>
<feature type="domain" description="Myb-like" evidence="2">
    <location>
        <begin position="206"/>
        <end position="256"/>
    </location>
</feature>
<evidence type="ECO:0000256" key="1">
    <source>
        <dbReference type="SAM" id="MobiDB-lite"/>
    </source>
</evidence>
<proteinExistence type="predicted"/>
<feature type="compositionally biased region" description="Acidic residues" evidence="1">
    <location>
        <begin position="141"/>
        <end position="164"/>
    </location>
</feature>
<dbReference type="GO" id="GO:0005634">
    <property type="term" value="C:nucleus"/>
    <property type="evidence" value="ECO:0007669"/>
    <property type="project" value="TreeGrafter"/>
</dbReference>
<feature type="compositionally biased region" description="Low complexity" evidence="1">
    <location>
        <begin position="286"/>
        <end position="306"/>
    </location>
</feature>
<feature type="compositionally biased region" description="Gly residues" evidence="1">
    <location>
        <begin position="509"/>
        <end position="519"/>
    </location>
</feature>
<evidence type="ECO:0000259" key="2">
    <source>
        <dbReference type="PROSITE" id="PS50090"/>
    </source>
</evidence>
<dbReference type="InterPro" id="IPR050560">
    <property type="entry name" value="MYB_TF"/>
</dbReference>
<feature type="domain" description="HTH myb-type" evidence="3">
    <location>
        <begin position="206"/>
        <end position="260"/>
    </location>
</feature>
<feature type="region of interest" description="Disordered" evidence="1">
    <location>
        <begin position="286"/>
        <end position="357"/>
    </location>
</feature>
<dbReference type="SMART" id="SM00717">
    <property type="entry name" value="SANT"/>
    <property type="match status" value="1"/>
</dbReference>
<dbReference type="PANTHER" id="PTHR45614:SF25">
    <property type="entry name" value="MYB PROTEIN"/>
    <property type="match status" value="1"/>
</dbReference>
<feature type="compositionally biased region" description="Polar residues" evidence="1">
    <location>
        <begin position="492"/>
        <end position="506"/>
    </location>
</feature>
<feature type="compositionally biased region" description="Basic and acidic residues" evidence="1">
    <location>
        <begin position="165"/>
        <end position="175"/>
    </location>
</feature>
<keyword evidence="5" id="KW-1185">Reference proteome</keyword>